<evidence type="ECO:0000256" key="3">
    <source>
        <dbReference type="ARBA" id="ARBA00022723"/>
    </source>
</evidence>
<protein>
    <recommendedName>
        <fullName evidence="6">Aminopeptidase P N-terminal domain-containing protein</fullName>
    </recommendedName>
</protein>
<evidence type="ECO:0000256" key="4">
    <source>
        <dbReference type="ARBA" id="ARBA00022801"/>
    </source>
</evidence>
<dbReference type="InterPro" id="IPR036005">
    <property type="entry name" value="Creatinase/aminopeptidase-like"/>
</dbReference>
<dbReference type="CDD" id="cd01087">
    <property type="entry name" value="Prolidase"/>
    <property type="match status" value="1"/>
</dbReference>
<dbReference type="GO" id="GO:0030145">
    <property type="term" value="F:manganese ion binding"/>
    <property type="evidence" value="ECO:0007669"/>
    <property type="project" value="InterPro"/>
</dbReference>
<dbReference type="RefSeq" id="XP_503902.2">
    <property type="nucleotide sequence ID" value="XM_503902.3"/>
</dbReference>
<evidence type="ECO:0000313" key="8">
    <source>
        <dbReference type="Proteomes" id="UP000182444"/>
    </source>
</evidence>
<evidence type="ECO:0000259" key="6">
    <source>
        <dbReference type="SMART" id="SM01011"/>
    </source>
</evidence>
<dbReference type="Pfam" id="PF00557">
    <property type="entry name" value="Peptidase_M24"/>
    <property type="match status" value="1"/>
</dbReference>
<dbReference type="VEuPathDB" id="FungiDB:YALI0_E13464g"/>
<dbReference type="GeneID" id="2912030"/>
<dbReference type="PANTHER" id="PTHR43226:SF1">
    <property type="entry name" value="XAA-PRO DIPEPTIDASE"/>
    <property type="match status" value="1"/>
</dbReference>
<evidence type="ECO:0000256" key="5">
    <source>
        <dbReference type="ARBA" id="ARBA00023211"/>
    </source>
</evidence>
<keyword evidence="3" id="KW-0479">Metal-binding</keyword>
<evidence type="ECO:0000256" key="1">
    <source>
        <dbReference type="ARBA" id="ARBA00001936"/>
    </source>
</evidence>
<dbReference type="OrthoDB" id="10261878at2759"/>
<dbReference type="EMBL" id="CP017557">
    <property type="protein sequence ID" value="AOW05368.1"/>
    <property type="molecule type" value="Genomic_DNA"/>
</dbReference>
<reference evidence="7 8" key="1">
    <citation type="journal article" date="2016" name="PLoS ONE">
        <title>Sequence Assembly of Yarrowia lipolytica Strain W29/CLIB89 Shows Transposable Element Diversity.</title>
        <authorList>
            <person name="Magnan C."/>
            <person name="Yu J."/>
            <person name="Chang I."/>
            <person name="Jahn E."/>
            <person name="Kanomata Y."/>
            <person name="Wu J."/>
            <person name="Zeller M."/>
            <person name="Oakes M."/>
            <person name="Baldi P."/>
            <person name="Sandmeyer S."/>
        </authorList>
    </citation>
    <scope>NUCLEOTIDE SEQUENCE [LARGE SCALE GENOMIC DNA]</scope>
    <source>
        <strain evidence="8">CLIB89(W29)</strain>
    </source>
</reference>
<evidence type="ECO:0000256" key="2">
    <source>
        <dbReference type="ARBA" id="ARBA00008766"/>
    </source>
</evidence>
<keyword evidence="5" id="KW-0464">Manganese</keyword>
<comment type="similarity">
    <text evidence="2">Belongs to the peptidase M24B family.</text>
</comment>
<dbReference type="SMART" id="SM01011">
    <property type="entry name" value="AMP_N"/>
    <property type="match status" value="1"/>
</dbReference>
<dbReference type="SUPFAM" id="SSF55920">
    <property type="entry name" value="Creatinase/aminopeptidase"/>
    <property type="match status" value="1"/>
</dbReference>
<sequence length="454" mass="51981">MTVDQYPAKAHALKAAQHLKASGASDDALWYIEAAKTTLWPHSDQTVPLRQHRYFYYLTGYEAPDAIVTYSAKDDKITLYIPEIDDEEVMWSGLPLSPEQIRAVSDVDEIKYMNHLESDLKGKKLISVETYDKRDAVTMSQPLLDALDEARAIKDSHELALMRHASEITDNSHLAVMSALPIEKNEGHIHAEFIYHSIRQGSKNQSYDPICCAGTSAGTLHYVKNDLPLDDKLLVLIDAGAEWKNYASDVTRCFPISGEWTKECRDIYEAVLDIQNHCIEKIKPGVNYEDLHRDAHRILIRHLMRLGIFTNGTEDEIFDSRVSCGFFPHGLGHMLGMDTHDTAGRPNYEDKDPMYRYLRLRRTLEENMVLTVEPGCYFNKYLLDHFIQPEQEKFLDRAVLDKYWKVGGVRIEDDILVTKDGYENFTKMTKDPEEVAKIVKDGIAKGRKHFHCVV</sequence>
<evidence type="ECO:0000313" key="7">
    <source>
        <dbReference type="EMBL" id="AOW05368.1"/>
    </source>
</evidence>
<dbReference type="InterPro" id="IPR029149">
    <property type="entry name" value="Creatin/AminoP/Spt16_N"/>
</dbReference>
<dbReference type="SUPFAM" id="SSF53092">
    <property type="entry name" value="Creatinase/prolidase N-terminal domain"/>
    <property type="match status" value="1"/>
</dbReference>
<gene>
    <name evidence="7" type="ORF">YALI1_E16433g</name>
</gene>
<dbReference type="Gene3D" id="3.40.350.10">
    <property type="entry name" value="Creatinase/prolidase N-terminal domain"/>
    <property type="match status" value="1"/>
</dbReference>
<dbReference type="eggNOG" id="KOG2737">
    <property type="taxonomic scope" value="Eukaryota"/>
</dbReference>
<dbReference type="FunFam" id="3.90.230.10:FF:000002">
    <property type="entry name" value="Xaa-Pro aminopeptidase 3"/>
    <property type="match status" value="1"/>
</dbReference>
<dbReference type="PANTHER" id="PTHR43226">
    <property type="entry name" value="XAA-PRO AMINOPEPTIDASE 3"/>
    <property type="match status" value="1"/>
</dbReference>
<dbReference type="GO" id="GO:0006508">
    <property type="term" value="P:proteolysis"/>
    <property type="evidence" value="ECO:0007669"/>
    <property type="project" value="TreeGrafter"/>
</dbReference>
<organism evidence="7 8">
    <name type="scientific">Yarrowia lipolytica</name>
    <name type="common">Candida lipolytica</name>
    <dbReference type="NCBI Taxonomy" id="4952"/>
    <lineage>
        <taxon>Eukaryota</taxon>
        <taxon>Fungi</taxon>
        <taxon>Dikarya</taxon>
        <taxon>Ascomycota</taxon>
        <taxon>Saccharomycotina</taxon>
        <taxon>Dipodascomycetes</taxon>
        <taxon>Dipodascales</taxon>
        <taxon>Dipodascales incertae sedis</taxon>
        <taxon>Yarrowia</taxon>
    </lineage>
</organism>
<name>A0A1D8NIA1_YARLL</name>
<dbReference type="KEGG" id="yli:2912030"/>
<keyword evidence="4" id="KW-0378">Hydrolase</keyword>
<dbReference type="InterPro" id="IPR000994">
    <property type="entry name" value="Pept_M24"/>
</dbReference>
<dbReference type="InterPro" id="IPR052433">
    <property type="entry name" value="X-Pro_dipept-like"/>
</dbReference>
<dbReference type="Gene3D" id="3.90.230.10">
    <property type="entry name" value="Creatinase/methionine aminopeptidase superfamily"/>
    <property type="match status" value="1"/>
</dbReference>
<accession>A0A1D8NIA1</accession>
<dbReference type="Pfam" id="PF05195">
    <property type="entry name" value="AMP_N"/>
    <property type="match status" value="1"/>
</dbReference>
<dbReference type="VEuPathDB" id="FungiDB:YALI1_E16433g"/>
<dbReference type="InterPro" id="IPR007865">
    <property type="entry name" value="Aminopep_P_N"/>
</dbReference>
<comment type="cofactor">
    <cofactor evidence="1">
        <name>Mn(2+)</name>
        <dbReference type="ChEBI" id="CHEBI:29035"/>
    </cofactor>
</comment>
<dbReference type="Proteomes" id="UP000182444">
    <property type="component" value="Chromosome 1E"/>
</dbReference>
<proteinExistence type="inferred from homology"/>
<feature type="domain" description="Aminopeptidase P N-terminal" evidence="6">
    <location>
        <begin position="6"/>
        <end position="141"/>
    </location>
</feature>
<dbReference type="GO" id="GO:0070006">
    <property type="term" value="F:metalloaminopeptidase activity"/>
    <property type="evidence" value="ECO:0007669"/>
    <property type="project" value="InterPro"/>
</dbReference>
<dbReference type="AlphaFoldDB" id="A0A1D8NIA1"/>